<evidence type="ECO:0000313" key="3">
    <source>
        <dbReference type="Proteomes" id="UP000699691"/>
    </source>
</evidence>
<gene>
    <name evidence="2" type="ORF">KC573_02475</name>
</gene>
<organism evidence="2 3">
    <name type="scientific">candidate division WWE3 bacterium</name>
    <dbReference type="NCBI Taxonomy" id="2053526"/>
    <lineage>
        <taxon>Bacteria</taxon>
        <taxon>Katanobacteria</taxon>
    </lineage>
</organism>
<dbReference type="AlphaFoldDB" id="A0A955LW83"/>
<feature type="region of interest" description="Disordered" evidence="1">
    <location>
        <begin position="1"/>
        <end position="23"/>
    </location>
</feature>
<evidence type="ECO:0000313" key="2">
    <source>
        <dbReference type="EMBL" id="MCA9397670.1"/>
    </source>
</evidence>
<dbReference type="EMBL" id="JAGQKY010000097">
    <property type="protein sequence ID" value="MCA9397670.1"/>
    <property type="molecule type" value="Genomic_DNA"/>
</dbReference>
<sequence length="59" mass="6504">MGTNSKTQTEQLLQTQEEETTTAKNTQTNDYYCPECGTGPVAFQEGCFLCYACGYSKCS</sequence>
<reference evidence="2" key="2">
    <citation type="journal article" date="2021" name="Microbiome">
        <title>Successional dynamics and alternative stable states in a saline activated sludge microbial community over 9 years.</title>
        <authorList>
            <person name="Wang Y."/>
            <person name="Ye J."/>
            <person name="Ju F."/>
            <person name="Liu L."/>
            <person name="Boyd J.A."/>
            <person name="Deng Y."/>
            <person name="Parks D.H."/>
            <person name="Jiang X."/>
            <person name="Yin X."/>
            <person name="Woodcroft B.J."/>
            <person name="Tyson G.W."/>
            <person name="Hugenholtz P."/>
            <person name="Polz M.F."/>
            <person name="Zhang T."/>
        </authorList>
    </citation>
    <scope>NUCLEOTIDE SEQUENCE</scope>
    <source>
        <strain evidence="2">HKST-UBA02</strain>
    </source>
</reference>
<protein>
    <submittedName>
        <fullName evidence="2">Uncharacterized protein</fullName>
    </submittedName>
</protein>
<dbReference type="Proteomes" id="UP000699691">
    <property type="component" value="Unassembled WGS sequence"/>
</dbReference>
<accession>A0A955LW83</accession>
<proteinExistence type="predicted"/>
<name>A0A955LW83_UNCKA</name>
<comment type="caution">
    <text evidence="2">The sequence shown here is derived from an EMBL/GenBank/DDBJ whole genome shotgun (WGS) entry which is preliminary data.</text>
</comment>
<reference evidence="2" key="1">
    <citation type="submission" date="2020-04" db="EMBL/GenBank/DDBJ databases">
        <authorList>
            <person name="Zhang T."/>
        </authorList>
    </citation>
    <scope>NUCLEOTIDE SEQUENCE</scope>
    <source>
        <strain evidence="2">HKST-UBA02</strain>
    </source>
</reference>
<evidence type="ECO:0000256" key="1">
    <source>
        <dbReference type="SAM" id="MobiDB-lite"/>
    </source>
</evidence>